<comment type="caution">
    <text evidence="1">The sequence shown here is derived from an EMBL/GenBank/DDBJ whole genome shotgun (WGS) entry which is preliminary data.</text>
</comment>
<evidence type="ECO:0000313" key="1">
    <source>
        <dbReference type="EMBL" id="KAK9884231.1"/>
    </source>
</evidence>
<dbReference type="AlphaFoldDB" id="A0AAW1UKW8"/>
<dbReference type="Proteomes" id="UP001431783">
    <property type="component" value="Unassembled WGS sequence"/>
</dbReference>
<evidence type="ECO:0000313" key="2">
    <source>
        <dbReference type="Proteomes" id="UP001431783"/>
    </source>
</evidence>
<gene>
    <name evidence="1" type="ORF">WA026_005180</name>
</gene>
<proteinExistence type="predicted"/>
<reference evidence="1 2" key="1">
    <citation type="submission" date="2023-03" db="EMBL/GenBank/DDBJ databases">
        <title>Genome insight into feeding habits of ladybird beetles.</title>
        <authorList>
            <person name="Li H.-S."/>
            <person name="Huang Y.-H."/>
            <person name="Pang H."/>
        </authorList>
    </citation>
    <scope>NUCLEOTIDE SEQUENCE [LARGE SCALE GENOMIC DNA]</scope>
    <source>
        <strain evidence="1">SYSU_2023b</strain>
        <tissue evidence="1">Whole body</tissue>
    </source>
</reference>
<dbReference type="EMBL" id="JARQZJ010000092">
    <property type="protein sequence ID" value="KAK9884231.1"/>
    <property type="molecule type" value="Genomic_DNA"/>
</dbReference>
<organism evidence="1 2">
    <name type="scientific">Henosepilachna vigintioctopunctata</name>
    <dbReference type="NCBI Taxonomy" id="420089"/>
    <lineage>
        <taxon>Eukaryota</taxon>
        <taxon>Metazoa</taxon>
        <taxon>Ecdysozoa</taxon>
        <taxon>Arthropoda</taxon>
        <taxon>Hexapoda</taxon>
        <taxon>Insecta</taxon>
        <taxon>Pterygota</taxon>
        <taxon>Neoptera</taxon>
        <taxon>Endopterygota</taxon>
        <taxon>Coleoptera</taxon>
        <taxon>Polyphaga</taxon>
        <taxon>Cucujiformia</taxon>
        <taxon>Coccinelloidea</taxon>
        <taxon>Coccinellidae</taxon>
        <taxon>Epilachninae</taxon>
        <taxon>Epilachnini</taxon>
        <taxon>Henosepilachna</taxon>
    </lineage>
</organism>
<keyword evidence="2" id="KW-1185">Reference proteome</keyword>
<accession>A0AAW1UKW8</accession>
<protein>
    <submittedName>
        <fullName evidence="1">Uncharacterized protein</fullName>
    </submittedName>
</protein>
<sequence>MSSEAIPNVFEPYMLCSKVFFINKSKTKYVSVGLSHQFKAVVRISGSSLKGHHIDFTTEDFRELLKSEEFLLRNLSKVSSQEFKKINNVTLFFITISNKCILGVRNERSQIYIGRETLCELLSLQELINDYIEFLEYHGFEDFYAMITRTVTKLNGDVLVNIKNLLEQSYKHLFNTAIFKELIKADPYTVVNDVMEIAY</sequence>
<name>A0AAW1UKW8_9CUCU</name>